<protein>
    <submittedName>
        <fullName evidence="2">Cold-shock protein</fullName>
    </submittedName>
</protein>
<reference evidence="2 3" key="1">
    <citation type="submission" date="2020-09" db="EMBL/GenBank/DDBJ databases">
        <authorList>
            <person name="Yoon J.-W."/>
        </authorList>
    </citation>
    <scope>NUCLEOTIDE SEQUENCE [LARGE SCALE GENOMIC DNA]</scope>
    <source>
        <strain evidence="2 3">KMU-140</strain>
    </source>
</reference>
<dbReference type="Proteomes" id="UP000635384">
    <property type="component" value="Unassembled WGS sequence"/>
</dbReference>
<dbReference type="Gene3D" id="2.40.50.140">
    <property type="entry name" value="Nucleic acid-binding proteins"/>
    <property type="match status" value="1"/>
</dbReference>
<organism evidence="2 3">
    <name type="scientific">Erythrobacter rubeus</name>
    <dbReference type="NCBI Taxonomy" id="2760803"/>
    <lineage>
        <taxon>Bacteria</taxon>
        <taxon>Pseudomonadati</taxon>
        <taxon>Pseudomonadota</taxon>
        <taxon>Alphaproteobacteria</taxon>
        <taxon>Sphingomonadales</taxon>
        <taxon>Erythrobacteraceae</taxon>
        <taxon>Erythrobacter/Porphyrobacter group</taxon>
        <taxon>Erythrobacter</taxon>
    </lineage>
</organism>
<evidence type="ECO:0000256" key="1">
    <source>
        <dbReference type="SAM" id="MobiDB-lite"/>
    </source>
</evidence>
<keyword evidence="3" id="KW-1185">Reference proteome</keyword>
<feature type="compositionally biased region" description="Basic and acidic residues" evidence="1">
    <location>
        <begin position="72"/>
        <end position="82"/>
    </location>
</feature>
<gene>
    <name evidence="2" type="ORF">IB285_14685</name>
</gene>
<accession>A0ABR8KS14</accession>
<feature type="region of interest" description="Disordered" evidence="1">
    <location>
        <begin position="1"/>
        <end position="30"/>
    </location>
</feature>
<proteinExistence type="predicted"/>
<evidence type="ECO:0000313" key="2">
    <source>
        <dbReference type="EMBL" id="MBD2843505.1"/>
    </source>
</evidence>
<sequence>MTHFGKIKSYDSGRGAGTISPEKGGNVLPFGKADLQHESQVPKVGDRYGYETNQVDGQDIRAVNLQQQQGDPQREQARAQQG</sequence>
<dbReference type="InterPro" id="IPR012340">
    <property type="entry name" value="NA-bd_OB-fold"/>
</dbReference>
<dbReference type="EMBL" id="JACXLC010000001">
    <property type="protein sequence ID" value="MBD2843505.1"/>
    <property type="molecule type" value="Genomic_DNA"/>
</dbReference>
<comment type="caution">
    <text evidence="2">The sequence shown here is derived from an EMBL/GenBank/DDBJ whole genome shotgun (WGS) entry which is preliminary data.</text>
</comment>
<dbReference type="RefSeq" id="WP_190788860.1">
    <property type="nucleotide sequence ID" value="NZ_JACXLC010000001.1"/>
</dbReference>
<evidence type="ECO:0000313" key="3">
    <source>
        <dbReference type="Proteomes" id="UP000635384"/>
    </source>
</evidence>
<feature type="region of interest" description="Disordered" evidence="1">
    <location>
        <begin position="56"/>
        <end position="82"/>
    </location>
</feature>
<name>A0ABR8KS14_9SPHN</name>